<evidence type="ECO:0000313" key="4">
    <source>
        <dbReference type="Proteomes" id="UP000243515"/>
    </source>
</evidence>
<dbReference type="GO" id="GO:0004674">
    <property type="term" value="F:protein serine/threonine kinase activity"/>
    <property type="evidence" value="ECO:0007669"/>
    <property type="project" value="UniProtKB-EC"/>
</dbReference>
<dbReference type="InterPro" id="IPR008271">
    <property type="entry name" value="Ser/Thr_kinase_AS"/>
</dbReference>
<accession>A0A232LZ89</accession>
<organism evidence="3 4">
    <name type="scientific">Elaphomyces granulatus</name>
    <dbReference type="NCBI Taxonomy" id="519963"/>
    <lineage>
        <taxon>Eukaryota</taxon>
        <taxon>Fungi</taxon>
        <taxon>Dikarya</taxon>
        <taxon>Ascomycota</taxon>
        <taxon>Pezizomycotina</taxon>
        <taxon>Eurotiomycetes</taxon>
        <taxon>Eurotiomycetidae</taxon>
        <taxon>Eurotiales</taxon>
        <taxon>Elaphomycetaceae</taxon>
        <taxon>Elaphomyces</taxon>
    </lineage>
</organism>
<dbReference type="EC" id="2.7.11.1" evidence="1"/>
<dbReference type="AlphaFoldDB" id="A0A232LZ89"/>
<sequence>MAVAGANQLDIRIAENYRFVRILARRWWSVVALASDIETGANVAVKLEEEHGQFHETEVEFYKRLKNSQGIPKMHWSGKEGEFKAIVLEFLGPSLQDLHYYCGQQFSRKTVLMLADQLICRLRRIHSKNIIHCDIKPSNCLMGVGREGNTVYLTDFGISRQYEPTHDPATGNGGLIGTTVFASRNAQSGEKQSRRDDMESLGYMLIYLLRGHLPWESMPVTTTMSGPELILERKKNINIATELCRDLPKEFEHYMNHVRNLSYTDAPRYDYLRRLFQRVFKRERYNYDKVFDWTKFHYLER</sequence>
<dbReference type="SUPFAM" id="SSF56112">
    <property type="entry name" value="Protein kinase-like (PK-like)"/>
    <property type="match status" value="1"/>
</dbReference>
<dbReference type="EMBL" id="NPHW01003535">
    <property type="protein sequence ID" value="OXV09432.1"/>
    <property type="molecule type" value="Genomic_DNA"/>
</dbReference>
<dbReference type="Proteomes" id="UP000243515">
    <property type="component" value="Unassembled WGS sequence"/>
</dbReference>
<name>A0A232LZ89_9EURO</name>
<dbReference type="PROSITE" id="PS00108">
    <property type="entry name" value="PROTEIN_KINASE_ST"/>
    <property type="match status" value="1"/>
</dbReference>
<dbReference type="InterPro" id="IPR000719">
    <property type="entry name" value="Prot_kinase_dom"/>
</dbReference>
<dbReference type="InterPro" id="IPR050235">
    <property type="entry name" value="CK1_Ser-Thr_kinase"/>
</dbReference>
<dbReference type="InterPro" id="IPR011009">
    <property type="entry name" value="Kinase-like_dom_sf"/>
</dbReference>
<dbReference type="Gene3D" id="1.10.510.10">
    <property type="entry name" value="Transferase(Phosphotransferase) domain 1"/>
    <property type="match status" value="1"/>
</dbReference>
<dbReference type="Pfam" id="PF00069">
    <property type="entry name" value="Pkinase"/>
    <property type="match status" value="1"/>
</dbReference>
<evidence type="ECO:0000313" key="3">
    <source>
        <dbReference type="EMBL" id="OXV09432.1"/>
    </source>
</evidence>
<dbReference type="PROSITE" id="PS50011">
    <property type="entry name" value="PROTEIN_KINASE_DOM"/>
    <property type="match status" value="1"/>
</dbReference>
<reference evidence="3 4" key="1">
    <citation type="journal article" date="2015" name="Environ. Microbiol.">
        <title>Metagenome sequence of Elaphomyces granulatus from sporocarp tissue reveals Ascomycota ectomycorrhizal fingerprints of genome expansion and a Proteobacteria-rich microbiome.</title>
        <authorList>
            <person name="Quandt C.A."/>
            <person name="Kohler A."/>
            <person name="Hesse C.N."/>
            <person name="Sharpton T.J."/>
            <person name="Martin F."/>
            <person name="Spatafora J.W."/>
        </authorList>
    </citation>
    <scope>NUCLEOTIDE SEQUENCE [LARGE SCALE GENOMIC DNA]</scope>
    <source>
        <strain evidence="3 4">OSC145934</strain>
    </source>
</reference>
<evidence type="ECO:0000256" key="1">
    <source>
        <dbReference type="ARBA" id="ARBA00012513"/>
    </source>
</evidence>
<comment type="caution">
    <text evidence="3">The sequence shown here is derived from an EMBL/GenBank/DDBJ whole genome shotgun (WGS) entry which is preliminary data.</text>
</comment>
<dbReference type="PANTHER" id="PTHR11909">
    <property type="entry name" value="CASEIN KINASE-RELATED"/>
    <property type="match status" value="1"/>
</dbReference>
<feature type="domain" description="Protein kinase" evidence="2">
    <location>
        <begin position="17"/>
        <end position="299"/>
    </location>
</feature>
<dbReference type="CDD" id="cd14016">
    <property type="entry name" value="STKc_CK1"/>
    <property type="match status" value="1"/>
</dbReference>
<proteinExistence type="predicted"/>
<dbReference type="OrthoDB" id="5800476at2759"/>
<evidence type="ECO:0000259" key="2">
    <source>
        <dbReference type="PROSITE" id="PS50011"/>
    </source>
</evidence>
<keyword evidence="4" id="KW-1185">Reference proteome</keyword>
<dbReference type="SMART" id="SM00220">
    <property type="entry name" value="S_TKc"/>
    <property type="match status" value="1"/>
</dbReference>
<dbReference type="GO" id="GO:0005524">
    <property type="term" value="F:ATP binding"/>
    <property type="evidence" value="ECO:0007669"/>
    <property type="project" value="InterPro"/>
</dbReference>
<gene>
    <name evidence="3" type="ORF">Egran_02805</name>
</gene>
<protein>
    <recommendedName>
        <fullName evidence="1">non-specific serine/threonine protein kinase</fullName>
        <ecNumber evidence="1">2.7.11.1</ecNumber>
    </recommendedName>
</protein>